<evidence type="ECO:0000256" key="1">
    <source>
        <dbReference type="ARBA" id="ARBA00022801"/>
    </source>
</evidence>
<dbReference type="PANTHER" id="PTHR43053">
    <property type="entry name" value="GLYCOSIDASE FAMILY 31"/>
    <property type="match status" value="1"/>
</dbReference>
<dbReference type="InterPro" id="IPR038417">
    <property type="entry name" value="Alpga-gal_N_sf"/>
</dbReference>
<dbReference type="Proteomes" id="UP000230161">
    <property type="component" value="Unassembled WGS sequence"/>
</dbReference>
<organism evidence="3 4">
    <name type="scientific">Compostimonas suwonensis</name>
    <dbReference type="NCBI Taxonomy" id="1048394"/>
    <lineage>
        <taxon>Bacteria</taxon>
        <taxon>Bacillati</taxon>
        <taxon>Actinomycetota</taxon>
        <taxon>Actinomycetes</taxon>
        <taxon>Micrococcales</taxon>
        <taxon>Microbacteriaceae</taxon>
        <taxon>Compostimonas</taxon>
    </lineage>
</organism>
<dbReference type="Gene3D" id="2.70.98.60">
    <property type="entry name" value="alpha-galactosidase from lactobacil brevis"/>
    <property type="match status" value="1"/>
</dbReference>
<evidence type="ECO:0000313" key="4">
    <source>
        <dbReference type="Proteomes" id="UP000230161"/>
    </source>
</evidence>
<dbReference type="RefSeq" id="WP_157802996.1">
    <property type="nucleotide sequence ID" value="NZ_PGFB01000005.1"/>
</dbReference>
<dbReference type="SUPFAM" id="SSF51445">
    <property type="entry name" value="(Trans)glycosidases"/>
    <property type="match status" value="1"/>
</dbReference>
<dbReference type="EMBL" id="PGFB01000005">
    <property type="protein sequence ID" value="PJJ55582.1"/>
    <property type="molecule type" value="Genomic_DNA"/>
</dbReference>
<comment type="caution">
    <text evidence="3">The sequence shown here is derived from an EMBL/GenBank/DDBJ whole genome shotgun (WGS) entry which is preliminary data.</text>
</comment>
<dbReference type="Pfam" id="PF02065">
    <property type="entry name" value="Melibiase"/>
    <property type="match status" value="1"/>
</dbReference>
<proteinExistence type="predicted"/>
<evidence type="ECO:0000256" key="2">
    <source>
        <dbReference type="ARBA" id="ARBA00023295"/>
    </source>
</evidence>
<keyword evidence="2" id="KW-0326">Glycosidase</keyword>
<dbReference type="GO" id="GO:0004557">
    <property type="term" value="F:alpha-galactosidase activity"/>
    <property type="evidence" value="ECO:0007669"/>
    <property type="project" value="InterPro"/>
</dbReference>
<reference evidence="3 4" key="1">
    <citation type="submission" date="2017-11" db="EMBL/GenBank/DDBJ databases">
        <title>Genomic Encyclopedia of Archaeal and Bacterial Type Strains, Phase II (KMG-II): From Individual Species to Whole Genera.</title>
        <authorList>
            <person name="Goeker M."/>
        </authorList>
    </citation>
    <scope>NUCLEOTIDE SEQUENCE [LARGE SCALE GENOMIC DNA]</scope>
    <source>
        <strain evidence="3 4">DSM 25625</strain>
    </source>
</reference>
<dbReference type="OrthoDB" id="9758822at2"/>
<dbReference type="InterPro" id="IPR002252">
    <property type="entry name" value="Glyco_hydro_36"/>
</dbReference>
<keyword evidence="4" id="KW-1185">Reference proteome</keyword>
<gene>
    <name evidence="3" type="ORF">CLV54_2929</name>
</gene>
<name>A0A2M9BCE3_9MICO</name>
<accession>A0A2M9BCE3</accession>
<dbReference type="CDD" id="cd14791">
    <property type="entry name" value="GH36"/>
    <property type="match status" value="1"/>
</dbReference>
<keyword evidence="1" id="KW-0378">Hydrolase</keyword>
<protein>
    <submittedName>
        <fullName evidence="3">Alpha-galactosidase</fullName>
    </submittedName>
</protein>
<dbReference type="AlphaFoldDB" id="A0A2M9BCE3"/>
<evidence type="ECO:0000313" key="3">
    <source>
        <dbReference type="EMBL" id="PJJ55582.1"/>
    </source>
</evidence>
<sequence length="712" mass="77638">MGSTIRWGNDILDLAIRTSEEAPAFLAGISVSPDRAGAAPIDRVQPLVEVLVLGDGHSLSNTRFSHTGVGSRLRYLSHETGEEGGRSMLRVVQADSQTGLQVASVFRIWAGVPAIQTWTEVVNTGSSAVTLQMVSSLASGAFLGDGEGMADVSLLRGRSEWCGEGRWAWTPLYGPDGLPEINTTLHDHDARGTLTTVSKTTWSSGEYLPTGFLVNTRTGRSWAWQVEHNGAWRWEVDGRREGENAVALIVAGPNDMDHQWDTALAPGDEFVSVPVSLAVSDDGYEGALAALTAQRRAIRRRSEPDAGLPVIFNDYMNTLMGDPTTQKLLPLIDAAAASGAEYFCVDAGWYDDNGHWWPSVGEWKPSTSRFPDGGLERVLDHIRSRGMKPGLWLEPEVVGVLSPMADRLPDEAFLQRYGQRVVEHDRYHLDFRHPAVVEHLDAVVAHLVDDLGVRYFKLDYNVTPGPGTDLDVLSAGEGLLAHNRAHLAWLDGMVERHPHVVFENCASGAMRMDYAMMSRLDLQSTSDQQDFRLYATIAAAAPVSLLPEQAGNWAYPQPGMSDEEIAFTMVNGLVGRLYLSGHLDGMDEHEAALVAEGVDAYKALRSQLTTAEPFWPLGLPNWYDDVIALGFRSGGGSYLAVWYRGDRPEGIALDLPPFGGARLDIETIYPRSLPSWGSEWDAATARLTLTPVGSGPTARIFRLATAERPASA</sequence>
<dbReference type="GO" id="GO:0016052">
    <property type="term" value="P:carbohydrate catabolic process"/>
    <property type="evidence" value="ECO:0007669"/>
    <property type="project" value="InterPro"/>
</dbReference>
<dbReference type="Gene3D" id="3.20.20.70">
    <property type="entry name" value="Aldolase class I"/>
    <property type="match status" value="1"/>
</dbReference>
<dbReference type="InterPro" id="IPR017853">
    <property type="entry name" value="GH"/>
</dbReference>
<dbReference type="PANTHER" id="PTHR43053:SF3">
    <property type="entry name" value="ALPHA-GALACTOSIDASE C-RELATED"/>
    <property type="match status" value="1"/>
</dbReference>
<dbReference type="InterPro" id="IPR013785">
    <property type="entry name" value="Aldolase_TIM"/>
</dbReference>
<dbReference type="InterPro" id="IPR050985">
    <property type="entry name" value="Alpha-glycosidase_related"/>
</dbReference>